<dbReference type="Pfam" id="PF13715">
    <property type="entry name" value="CarbopepD_reg_2"/>
    <property type="match status" value="1"/>
</dbReference>
<keyword evidence="7 8" id="KW-0998">Cell outer membrane</keyword>
<protein>
    <submittedName>
        <fullName evidence="12">SusC/RagA family TonB-linked outer membrane protein</fullName>
    </submittedName>
</protein>
<dbReference type="EMBL" id="AP023322">
    <property type="protein sequence ID" value="BCI64452.1"/>
    <property type="molecule type" value="Genomic_DNA"/>
</dbReference>
<dbReference type="Proteomes" id="UP000594042">
    <property type="component" value="Chromosome"/>
</dbReference>
<dbReference type="SUPFAM" id="SSF56935">
    <property type="entry name" value="Porins"/>
    <property type="match status" value="1"/>
</dbReference>
<comment type="subcellular location">
    <subcellularLocation>
        <location evidence="1 8">Cell outer membrane</location>
        <topology evidence="1 8">Multi-pass membrane protein</topology>
    </subcellularLocation>
</comment>
<evidence type="ECO:0000313" key="13">
    <source>
        <dbReference type="Proteomes" id="UP000594042"/>
    </source>
</evidence>
<dbReference type="KEGG" id="copr:Cop2CBH44_28050"/>
<keyword evidence="6 8" id="KW-0472">Membrane</keyword>
<evidence type="ECO:0000256" key="1">
    <source>
        <dbReference type="ARBA" id="ARBA00004571"/>
    </source>
</evidence>
<dbReference type="NCBIfam" id="TIGR04056">
    <property type="entry name" value="OMP_RagA_SusC"/>
    <property type="match status" value="1"/>
</dbReference>
<dbReference type="InterPro" id="IPR036942">
    <property type="entry name" value="Beta-barrel_TonB_sf"/>
</dbReference>
<dbReference type="Pfam" id="PF00593">
    <property type="entry name" value="TonB_dep_Rec_b-barrel"/>
    <property type="match status" value="1"/>
</dbReference>
<sequence length="1026" mass="115161">MKARMYGARLRTLFLKDVLWLLLLLLGSINAKAVETEIMQKGVISGTIIDEKGEPVIGASILVKGSTVGATTDIDGKFTLSVPDDENVTLVISSIGYQKAEIRAKAGKPIRFILKEDVEILDEVVVVGYGTQRKKDLTGAVGVVDVKEMKKMNAPNIGQALQGQVAGVSVSTSGEPGTSADVRIRGIGSFSNVGPLYVIDGMIINGSQREFNVNDIESMQVLKDASATALYGARGANGVIIITTKKGKEGPTRIEASANFGVQQIAKRIEMMNSLEFLKINRLAYENADMEWPGEPEQGQILTNTDWQDEFFKLGTTQDYNLTLSGGNMNGNYLVSGNFFKQDGVVEGPWHKRYSLRVNTGYKKGIFTFGENMLVSRTETRPMTGTSFIDLLRMPPVIPVYDDTKAGGYGTGSTQYQTYGTNPIGQQETRDYRQTSNRIIGNVFAELEFFKCLKLKTNLGVEYHNWFDREKETYKQIRYLEVSNYDNQLLERKGDFTTIISENTLNFNKKFGKHSIEALLGYTAEKTQWKQHEASVKNLTEGYWVLSAGKTEPSVTGTDSDYAMTSILGRINYAYADKYLFQFNIRRDGSSRFGKNYRYGTFPSFSLGWRMSEEKFFTPIKNVVDDLKLRTSYGVIGDQQAIGDYDYATYITVGEGAIFGPDQTFYPGAIQKGRANPNLRWEQKATFNIGVDFSMFDQHFYGSVEYFNSKSKDLLVKLPISWTEGTDITPWSNYGKLKNTGVEINLGYRETKRAFKYNIGLNLSHVKNEVLELGESFREGGTNGVNRSEKGRSVGDFYVIKTNGIFQSWDEVYAHTTTVTENGQTVTKLIQPDAHPGDIRYIDANNDGKIDKDDRQYVGSPLPKFEMGITFSAEYKNFDFSLFMTGVFGNKIYNVGKYWLERMDETSNYPKDLKPWTEENHSTTTPRPVIGTTDNTLAYTDRWIERGDYFRIKNLQVGYTFKDSWLRKTKFIGSARLYVSAQNLWTITGYSGYDPEISGGDVFGQGNDNGHFPPVRTFSIGAQVSF</sequence>
<dbReference type="Pfam" id="PF07715">
    <property type="entry name" value="Plug"/>
    <property type="match status" value="1"/>
</dbReference>
<accession>A0A7G1I051</accession>
<dbReference type="PROSITE" id="PS52016">
    <property type="entry name" value="TONB_DEPENDENT_REC_3"/>
    <property type="match status" value="1"/>
</dbReference>
<feature type="domain" description="TonB-dependent receptor plug" evidence="11">
    <location>
        <begin position="134"/>
        <end position="239"/>
    </location>
</feature>
<keyword evidence="2 8" id="KW-0813">Transport</keyword>
<evidence type="ECO:0000256" key="4">
    <source>
        <dbReference type="ARBA" id="ARBA00022692"/>
    </source>
</evidence>
<evidence type="ECO:0000256" key="9">
    <source>
        <dbReference type="RuleBase" id="RU003357"/>
    </source>
</evidence>
<name>A0A7G1I051_9BACT</name>
<gene>
    <name evidence="12" type="ORF">Cop2CBH44_28050</name>
</gene>
<dbReference type="AlphaFoldDB" id="A0A7G1I051"/>
<dbReference type="RefSeq" id="WP_021931801.1">
    <property type="nucleotide sequence ID" value="NZ_AP023322.1"/>
</dbReference>
<dbReference type="InterPro" id="IPR037066">
    <property type="entry name" value="Plug_dom_sf"/>
</dbReference>
<organism evidence="12 13">
    <name type="scientific">Coprobacter secundus subsp. similis</name>
    <dbReference type="NCBI Taxonomy" id="2751153"/>
    <lineage>
        <taxon>Bacteria</taxon>
        <taxon>Pseudomonadati</taxon>
        <taxon>Bacteroidota</taxon>
        <taxon>Bacteroidia</taxon>
        <taxon>Bacteroidales</taxon>
        <taxon>Barnesiellaceae</taxon>
        <taxon>Coprobacter</taxon>
    </lineage>
</organism>
<proteinExistence type="inferred from homology"/>
<keyword evidence="5 9" id="KW-0798">TonB box</keyword>
<keyword evidence="3 8" id="KW-1134">Transmembrane beta strand</keyword>
<dbReference type="SUPFAM" id="SSF49464">
    <property type="entry name" value="Carboxypeptidase regulatory domain-like"/>
    <property type="match status" value="1"/>
</dbReference>
<feature type="domain" description="TonB-dependent receptor-like beta-barrel" evidence="10">
    <location>
        <begin position="410"/>
        <end position="984"/>
    </location>
</feature>
<dbReference type="InterPro" id="IPR023997">
    <property type="entry name" value="TonB-dep_OMP_SusC/RagA_CS"/>
</dbReference>
<evidence type="ECO:0000256" key="2">
    <source>
        <dbReference type="ARBA" id="ARBA00022448"/>
    </source>
</evidence>
<evidence type="ECO:0000256" key="3">
    <source>
        <dbReference type="ARBA" id="ARBA00022452"/>
    </source>
</evidence>
<dbReference type="InterPro" id="IPR023996">
    <property type="entry name" value="TonB-dep_OMP_SusC/RagA"/>
</dbReference>
<comment type="similarity">
    <text evidence="8 9">Belongs to the TonB-dependent receptor family.</text>
</comment>
<reference evidence="13" key="1">
    <citation type="submission" date="2020-07" db="EMBL/GenBank/DDBJ databases">
        <title>Complete genome sequencing of Coprobacter sp. strain 2CBH44.</title>
        <authorList>
            <person name="Sakamoto M."/>
            <person name="Murakami T."/>
            <person name="Mori H."/>
        </authorList>
    </citation>
    <scope>NUCLEOTIDE SEQUENCE [LARGE SCALE GENOMIC DNA]</scope>
    <source>
        <strain evidence="13">2CBH44</strain>
    </source>
</reference>
<dbReference type="InterPro" id="IPR000531">
    <property type="entry name" value="Beta-barrel_TonB"/>
</dbReference>
<evidence type="ECO:0000259" key="10">
    <source>
        <dbReference type="Pfam" id="PF00593"/>
    </source>
</evidence>
<evidence type="ECO:0000313" key="12">
    <source>
        <dbReference type="EMBL" id="BCI64452.1"/>
    </source>
</evidence>
<evidence type="ECO:0000256" key="5">
    <source>
        <dbReference type="ARBA" id="ARBA00023077"/>
    </source>
</evidence>
<dbReference type="Gene3D" id="2.40.170.20">
    <property type="entry name" value="TonB-dependent receptor, beta-barrel domain"/>
    <property type="match status" value="1"/>
</dbReference>
<dbReference type="Gene3D" id="2.60.40.1120">
    <property type="entry name" value="Carboxypeptidase-like, regulatory domain"/>
    <property type="match status" value="1"/>
</dbReference>
<dbReference type="Gene3D" id="2.170.130.10">
    <property type="entry name" value="TonB-dependent receptor, plug domain"/>
    <property type="match status" value="1"/>
</dbReference>
<evidence type="ECO:0000259" key="11">
    <source>
        <dbReference type="Pfam" id="PF07715"/>
    </source>
</evidence>
<dbReference type="GO" id="GO:0009279">
    <property type="term" value="C:cell outer membrane"/>
    <property type="evidence" value="ECO:0007669"/>
    <property type="project" value="UniProtKB-SubCell"/>
</dbReference>
<evidence type="ECO:0000256" key="6">
    <source>
        <dbReference type="ARBA" id="ARBA00023136"/>
    </source>
</evidence>
<keyword evidence="4 8" id="KW-0812">Transmembrane</keyword>
<dbReference type="InterPro" id="IPR008969">
    <property type="entry name" value="CarboxyPept-like_regulatory"/>
</dbReference>
<evidence type="ECO:0000256" key="8">
    <source>
        <dbReference type="PROSITE-ProRule" id="PRU01360"/>
    </source>
</evidence>
<evidence type="ECO:0000256" key="7">
    <source>
        <dbReference type="ARBA" id="ARBA00023237"/>
    </source>
</evidence>
<dbReference type="NCBIfam" id="TIGR04057">
    <property type="entry name" value="SusC_RagA_signa"/>
    <property type="match status" value="1"/>
</dbReference>
<dbReference type="InterPro" id="IPR012910">
    <property type="entry name" value="Plug_dom"/>
</dbReference>
<keyword evidence="13" id="KW-1185">Reference proteome</keyword>
<dbReference type="InterPro" id="IPR039426">
    <property type="entry name" value="TonB-dep_rcpt-like"/>
</dbReference>